<reference evidence="1" key="1">
    <citation type="journal article" date="2015" name="Nature">
        <title>Complex archaea that bridge the gap between prokaryotes and eukaryotes.</title>
        <authorList>
            <person name="Spang A."/>
            <person name="Saw J.H."/>
            <person name="Jorgensen S.L."/>
            <person name="Zaremba-Niedzwiedzka K."/>
            <person name="Martijn J."/>
            <person name="Lind A.E."/>
            <person name="van Eijk R."/>
            <person name="Schleper C."/>
            <person name="Guy L."/>
            <person name="Ettema T.J."/>
        </authorList>
    </citation>
    <scope>NUCLEOTIDE SEQUENCE</scope>
</reference>
<name>A0A0F9UDT4_9ZZZZ</name>
<protein>
    <recommendedName>
        <fullName evidence="2">DUF4164 domain-containing protein</fullName>
    </recommendedName>
</protein>
<dbReference type="Pfam" id="PF13747">
    <property type="entry name" value="DUF4164"/>
    <property type="match status" value="1"/>
</dbReference>
<dbReference type="EMBL" id="LAZR01000115">
    <property type="protein sequence ID" value="KKN89809.1"/>
    <property type="molecule type" value="Genomic_DNA"/>
</dbReference>
<accession>A0A0F9UDT4</accession>
<gene>
    <name evidence="1" type="ORF">LCGC14_0233740</name>
</gene>
<evidence type="ECO:0000313" key="1">
    <source>
        <dbReference type="EMBL" id="KKN89809.1"/>
    </source>
</evidence>
<sequence>MPSEDPFEAARLRLRTAIERLEHAIEEREERESFLRGGEAEIQRMTADRGRLARELDAALARGERLDRANRQVSQRLVDAMERVRGVLERHK</sequence>
<proteinExistence type="predicted"/>
<organism evidence="1">
    <name type="scientific">marine sediment metagenome</name>
    <dbReference type="NCBI Taxonomy" id="412755"/>
    <lineage>
        <taxon>unclassified sequences</taxon>
        <taxon>metagenomes</taxon>
        <taxon>ecological metagenomes</taxon>
    </lineage>
</organism>
<dbReference type="InterPro" id="IPR025310">
    <property type="entry name" value="DUF4164"/>
</dbReference>
<evidence type="ECO:0008006" key="2">
    <source>
        <dbReference type="Google" id="ProtNLM"/>
    </source>
</evidence>
<comment type="caution">
    <text evidence="1">The sequence shown here is derived from an EMBL/GenBank/DDBJ whole genome shotgun (WGS) entry which is preliminary data.</text>
</comment>
<dbReference type="AlphaFoldDB" id="A0A0F9UDT4"/>